<gene>
    <name evidence="2" type="ORF">FB45DRAFT_1025230</name>
</gene>
<organism evidence="2 3">
    <name type="scientific">Roridomyces roridus</name>
    <dbReference type="NCBI Taxonomy" id="1738132"/>
    <lineage>
        <taxon>Eukaryota</taxon>
        <taxon>Fungi</taxon>
        <taxon>Dikarya</taxon>
        <taxon>Basidiomycota</taxon>
        <taxon>Agaricomycotina</taxon>
        <taxon>Agaricomycetes</taxon>
        <taxon>Agaricomycetidae</taxon>
        <taxon>Agaricales</taxon>
        <taxon>Marasmiineae</taxon>
        <taxon>Mycenaceae</taxon>
        <taxon>Roridomyces</taxon>
    </lineage>
</organism>
<dbReference type="AlphaFoldDB" id="A0AAD7FTL3"/>
<evidence type="ECO:0000313" key="2">
    <source>
        <dbReference type="EMBL" id="KAJ7637154.1"/>
    </source>
</evidence>
<proteinExistence type="predicted"/>
<evidence type="ECO:0000313" key="3">
    <source>
        <dbReference type="Proteomes" id="UP001221142"/>
    </source>
</evidence>
<name>A0AAD7FTL3_9AGAR</name>
<evidence type="ECO:0000256" key="1">
    <source>
        <dbReference type="SAM" id="MobiDB-lite"/>
    </source>
</evidence>
<dbReference type="Proteomes" id="UP001221142">
    <property type="component" value="Unassembled WGS sequence"/>
</dbReference>
<feature type="region of interest" description="Disordered" evidence="1">
    <location>
        <begin position="108"/>
        <end position="193"/>
    </location>
</feature>
<dbReference type="EMBL" id="JARKIF010000006">
    <property type="protein sequence ID" value="KAJ7637154.1"/>
    <property type="molecule type" value="Genomic_DNA"/>
</dbReference>
<feature type="compositionally biased region" description="Low complexity" evidence="1">
    <location>
        <begin position="173"/>
        <end position="189"/>
    </location>
</feature>
<keyword evidence="3" id="KW-1185">Reference proteome</keyword>
<accession>A0AAD7FTL3</accession>
<sequence>MERGLQVGDLGGPTTVYYRIRLRNAPSVATIPGCSLVAEPSSPSFGCTVNVPVKASWDMDTWDITIQHLLQVAADFHRKQCHCGLLDLQEFTRDVKFHSPYLLYGPGLAKQEREPEGSNDVSMENPVKQEGLYTPKPTPTRTADNPRFHLLVTLAPSQPATRARRRSPGPNIPVSGSASTSPSPDSSKPGLPFIQREKSANGVWYTPQMKPRYSDSFLDDSAGPFNEELLRLPRFILDQLRPGELGVINNPHFPRYGSFFVSVLMRLATRKCNRSEWEHIRKAFRLTELQLESASVTYPFQLSFDDRWVDNPASHLRTQLLIFLGSYENSLEPRDRPSGEEFLRIRDIQDPEQLLTRILKLLGKRNHLMLVGAVFPDCWLELFTKTGYQHTRQDNATFFAKIARIFKETPQAWIISIASCSLVNYFALPSVLPCIDMSRQELILRGLGFSKDQVRDLFAAFPAGDSTESQLQPLKTAAATLLTRSYKMSVRPIGWDEEESLDMFPIPIVVRILGAFQTNKPASIREELSSLQSIPSYPSSLWEAGETISRAADPFDRRMLHLLLKPELPGAWCNGRIDTNFGPEDGPALANKVAETHDSVDRLILNRLFLIRYLYSMGLLHIAHVASKDQSIVRFVNESVKHKMAQSFHFRFSTHEHGFHATLNDRKTTIESWFKQNLDDRFALMSWAQFEYASEDWFMGEVERLLLRDVEAGHRNASPPIREYHLSADDAQRGDVLLVADSREFEQNSGTLASSTTTIFEGKAAGLRALYEGTHGRTLPQGTTLGPEVAFKLKNFRKHLDEIEPVLARWCSSLLQGFVSGGKVEPEALGRAVAEAAGRITPKWNGSTGALVGDVNDPEQLHFVVYTDGRRIPIRYMILRSFQQALQNADKLAAGRLKHPFFKTIKKTADNSVDYPRAHDIQPLTMSLIGCKAFIQTLPLVKTDKVFIYTGPARQ</sequence>
<protein>
    <submittedName>
        <fullName evidence="2">Uncharacterized protein</fullName>
    </submittedName>
</protein>
<comment type="caution">
    <text evidence="2">The sequence shown here is derived from an EMBL/GenBank/DDBJ whole genome shotgun (WGS) entry which is preliminary data.</text>
</comment>
<reference evidence="2" key="1">
    <citation type="submission" date="2023-03" db="EMBL/GenBank/DDBJ databases">
        <title>Massive genome expansion in bonnet fungi (Mycena s.s.) driven by repeated elements and novel gene families across ecological guilds.</title>
        <authorList>
            <consortium name="Lawrence Berkeley National Laboratory"/>
            <person name="Harder C.B."/>
            <person name="Miyauchi S."/>
            <person name="Viragh M."/>
            <person name="Kuo A."/>
            <person name="Thoen E."/>
            <person name="Andreopoulos B."/>
            <person name="Lu D."/>
            <person name="Skrede I."/>
            <person name="Drula E."/>
            <person name="Henrissat B."/>
            <person name="Morin E."/>
            <person name="Kohler A."/>
            <person name="Barry K."/>
            <person name="LaButti K."/>
            <person name="Morin E."/>
            <person name="Salamov A."/>
            <person name="Lipzen A."/>
            <person name="Mereny Z."/>
            <person name="Hegedus B."/>
            <person name="Baldrian P."/>
            <person name="Stursova M."/>
            <person name="Weitz H."/>
            <person name="Taylor A."/>
            <person name="Grigoriev I.V."/>
            <person name="Nagy L.G."/>
            <person name="Martin F."/>
            <person name="Kauserud H."/>
        </authorList>
    </citation>
    <scope>NUCLEOTIDE SEQUENCE</scope>
    <source>
        <strain evidence="2">9284</strain>
    </source>
</reference>